<dbReference type="Pfam" id="PF04307">
    <property type="entry name" value="YdjM"/>
    <property type="match status" value="1"/>
</dbReference>
<feature type="transmembrane region" description="Helical" evidence="1">
    <location>
        <begin position="58"/>
        <end position="78"/>
    </location>
</feature>
<dbReference type="Proteomes" id="UP000000391">
    <property type="component" value="Plasmid pMETEV01"/>
</dbReference>
<name>D7EC07_METEZ</name>
<dbReference type="GO" id="GO:0016787">
    <property type="term" value="F:hydrolase activity"/>
    <property type="evidence" value="ECO:0007669"/>
    <property type="project" value="UniProtKB-KW"/>
</dbReference>
<dbReference type="InterPro" id="IPR007404">
    <property type="entry name" value="YdjM-like"/>
</dbReference>
<dbReference type="RefSeq" id="WP_013195694.1">
    <property type="nucleotide sequence ID" value="NC_014254.1"/>
</dbReference>
<feature type="transmembrane region" description="Helical" evidence="1">
    <location>
        <begin position="6"/>
        <end position="24"/>
    </location>
</feature>
<keyword evidence="2" id="KW-0378">Hydrolase</keyword>
<keyword evidence="1" id="KW-0472">Membrane</keyword>
<keyword evidence="3" id="KW-1185">Reference proteome</keyword>
<accession>D7EC07</accession>
<evidence type="ECO:0000256" key="1">
    <source>
        <dbReference type="SAM" id="Phobius"/>
    </source>
</evidence>
<keyword evidence="1" id="KW-0812">Transmembrane</keyword>
<proteinExistence type="predicted"/>
<evidence type="ECO:0000313" key="2">
    <source>
        <dbReference type="EMBL" id="ADI75129.1"/>
    </source>
</evidence>
<dbReference type="OrthoDB" id="200338at2157"/>
<dbReference type="GeneID" id="9347974"/>
<feature type="transmembrane region" description="Helical" evidence="1">
    <location>
        <begin position="149"/>
        <end position="169"/>
    </location>
</feature>
<feature type="transmembrane region" description="Helical" evidence="1">
    <location>
        <begin position="85"/>
        <end position="104"/>
    </location>
</feature>
<sequence>MFIFAHIGFTIIIFYLVTKILRLDKPIDYRLVAFVAILPDLVDKGFGILLFPEQVGNGRIYAHTLIFAVLFIVAGDYFVRRRGSYFVSIIGWGFMCHLLLDKMWTIPQTLYWPLLGLNFKADYEVVQTDFSVYIMQVIDNVFTSGLSQVLIFEILGFVITFGFIINYYLAKKSN</sequence>
<evidence type="ECO:0000313" key="3">
    <source>
        <dbReference type="Proteomes" id="UP000000391"/>
    </source>
</evidence>
<dbReference type="KEGG" id="mev:Metev_2317"/>
<dbReference type="EMBL" id="CP002070">
    <property type="protein sequence ID" value="ADI75129.1"/>
    <property type="molecule type" value="Genomic_DNA"/>
</dbReference>
<reference evidence="2 3" key="1">
    <citation type="submission" date="2010-06" db="EMBL/GenBank/DDBJ databases">
        <title>Complete sequence plasmid of Methanohalobium evestigatum Z-7303.</title>
        <authorList>
            <consortium name="US DOE Joint Genome Institute"/>
            <person name="Lucas S."/>
            <person name="Copeland A."/>
            <person name="Lapidus A."/>
            <person name="Cheng J.-F."/>
            <person name="Bruce D."/>
            <person name="Goodwin L."/>
            <person name="Pitluck S."/>
            <person name="Saunders E."/>
            <person name="Detter J.C."/>
            <person name="Han C."/>
            <person name="Tapia R."/>
            <person name="Land M."/>
            <person name="Hauser L."/>
            <person name="Kyrpides N."/>
            <person name="Mikhailova N."/>
            <person name="Sieprawska-Lupa M."/>
            <person name="Whitman W.B."/>
            <person name="Anderson I."/>
            <person name="Woyke T."/>
        </authorList>
    </citation>
    <scope>NUCLEOTIDE SEQUENCE [LARGE SCALE GENOMIC DNA]</scope>
    <source>
        <strain evidence="3">ATCC BAA-1072 / DSM 3721 / NBRC 107634 / OCM 161 / Z-7303</strain>
        <plasmid evidence="3">Plasmid pMETEV01</plasmid>
    </source>
</reference>
<keyword evidence="2" id="KW-0614">Plasmid</keyword>
<gene>
    <name evidence="2" type="ordered locus">Metev_2317</name>
</gene>
<organism evidence="2 3">
    <name type="scientific">Methanohalobium evestigatum (strain ATCC BAA-1072 / DSM 3721 / NBRC 107634 / OCM 161 / Z-7303)</name>
    <dbReference type="NCBI Taxonomy" id="644295"/>
    <lineage>
        <taxon>Archaea</taxon>
        <taxon>Methanobacteriati</taxon>
        <taxon>Methanobacteriota</taxon>
        <taxon>Stenosarchaea group</taxon>
        <taxon>Methanomicrobia</taxon>
        <taxon>Methanosarcinales</taxon>
        <taxon>Methanosarcinaceae</taxon>
        <taxon>Methanohalobium</taxon>
    </lineage>
</organism>
<geneLocation type="plasmid" evidence="2 3">
    <name>pMETEV01</name>
</geneLocation>
<protein>
    <submittedName>
        <fullName evidence="2">Membrane-bound metal-dependent hydrolase</fullName>
    </submittedName>
</protein>
<keyword evidence="1" id="KW-1133">Transmembrane helix</keyword>
<dbReference type="HOGENOM" id="CLU_126996_0_0_2"/>
<dbReference type="AlphaFoldDB" id="D7EC07"/>